<reference evidence="2 3" key="1">
    <citation type="submission" date="2019-11" db="EMBL/GenBank/DDBJ databases">
        <title>Pedobacter sp. HMF7056 Genome sequencing and assembly.</title>
        <authorList>
            <person name="Kang H."/>
            <person name="Kim H."/>
            <person name="Joh K."/>
        </authorList>
    </citation>
    <scope>NUCLEOTIDE SEQUENCE [LARGE SCALE GENOMIC DNA]</scope>
    <source>
        <strain evidence="2 3">HMF7056</strain>
    </source>
</reference>
<sequence length="298" mass="32142">MKLNIRSAYFLVVSLFAAAPVLAQQGYNYNQYMNNLTPLNPAYAAIGESGTASALARKQWVGIEGSPSTVFFTGSLWLPSIKSSAGLIVANEEAGIEKQFEAQAFFAKSVSLAENTSLSVSVNAGLRRFNANYNELDSGDPKFRENTTETSGLTGIGLLLHGSRFYAGLSVPRISLKKGNDLQLLKPGYYAMGGYLLDAGTTLKLKPAILFSYVANLPLRTDVSVTAYLKEQLGFGVNYGSNREMAGILSYIFRNNIGIGYSYQFSAGAENLGQGTNSTQEVSLNYRFGGTKKGFSLL</sequence>
<dbReference type="InterPro" id="IPR019861">
    <property type="entry name" value="PorP/SprF_Bacteroidetes"/>
</dbReference>
<comment type="caution">
    <text evidence="2">The sequence shown here is derived from an EMBL/GenBank/DDBJ whole genome shotgun (WGS) entry which is preliminary data.</text>
</comment>
<evidence type="ECO:0000313" key="3">
    <source>
        <dbReference type="Proteomes" id="UP000451233"/>
    </source>
</evidence>
<name>A0A7K1XZX4_9SPHI</name>
<evidence type="ECO:0000313" key="2">
    <source>
        <dbReference type="EMBL" id="MXV16348.1"/>
    </source>
</evidence>
<accession>A0A7K1XZX4</accession>
<gene>
    <name evidence="2" type="ORF">GS398_13625</name>
</gene>
<dbReference type="Proteomes" id="UP000451233">
    <property type="component" value="Unassembled WGS sequence"/>
</dbReference>
<dbReference type="AlphaFoldDB" id="A0A7K1XZX4"/>
<feature type="signal peptide" evidence="1">
    <location>
        <begin position="1"/>
        <end position="23"/>
    </location>
</feature>
<keyword evidence="3" id="KW-1185">Reference proteome</keyword>
<dbReference type="Pfam" id="PF11751">
    <property type="entry name" value="PorP_SprF"/>
    <property type="match status" value="1"/>
</dbReference>
<organism evidence="2 3">
    <name type="scientific">Hufsiella ginkgonis</name>
    <dbReference type="NCBI Taxonomy" id="2695274"/>
    <lineage>
        <taxon>Bacteria</taxon>
        <taxon>Pseudomonadati</taxon>
        <taxon>Bacteroidota</taxon>
        <taxon>Sphingobacteriia</taxon>
        <taxon>Sphingobacteriales</taxon>
        <taxon>Sphingobacteriaceae</taxon>
        <taxon>Hufsiella</taxon>
    </lineage>
</organism>
<proteinExistence type="predicted"/>
<dbReference type="NCBIfam" id="TIGR03519">
    <property type="entry name" value="T9SS_PorP_fam"/>
    <property type="match status" value="1"/>
</dbReference>
<dbReference type="RefSeq" id="WP_160907352.1">
    <property type="nucleotide sequence ID" value="NZ_WVHS01000003.1"/>
</dbReference>
<evidence type="ECO:0000256" key="1">
    <source>
        <dbReference type="SAM" id="SignalP"/>
    </source>
</evidence>
<feature type="chain" id="PRO_5029574603" evidence="1">
    <location>
        <begin position="24"/>
        <end position="298"/>
    </location>
</feature>
<dbReference type="EMBL" id="WVHS01000003">
    <property type="protein sequence ID" value="MXV16348.1"/>
    <property type="molecule type" value="Genomic_DNA"/>
</dbReference>
<protein>
    <submittedName>
        <fullName evidence="2">Type IX secretion system membrane protein PorP/SprF</fullName>
    </submittedName>
</protein>
<keyword evidence="1" id="KW-0732">Signal</keyword>